<feature type="transmembrane region" description="Helical" evidence="7">
    <location>
        <begin position="251"/>
        <end position="276"/>
    </location>
</feature>
<dbReference type="InterPro" id="IPR000515">
    <property type="entry name" value="MetI-like"/>
</dbReference>
<evidence type="ECO:0000256" key="2">
    <source>
        <dbReference type="ARBA" id="ARBA00022448"/>
    </source>
</evidence>
<comment type="similarity">
    <text evidence="7">Belongs to the binding-protein-dependent transport system permease family.</text>
</comment>
<dbReference type="PANTHER" id="PTHR30193">
    <property type="entry name" value="ABC TRANSPORTER PERMEASE PROTEIN"/>
    <property type="match status" value="1"/>
</dbReference>
<organism evidence="9 10">
    <name type="scientific">Knoellia flava</name>
    <dbReference type="NCBI Taxonomy" id="913969"/>
    <lineage>
        <taxon>Bacteria</taxon>
        <taxon>Bacillati</taxon>
        <taxon>Actinomycetota</taxon>
        <taxon>Actinomycetes</taxon>
        <taxon>Micrococcales</taxon>
        <taxon>Intrasporangiaceae</taxon>
        <taxon>Knoellia</taxon>
    </lineage>
</organism>
<keyword evidence="6 7" id="KW-0472">Membrane</keyword>
<dbReference type="RefSeq" id="WP_052116916.1">
    <property type="nucleotide sequence ID" value="NZ_BMEA01000006.1"/>
</dbReference>
<evidence type="ECO:0000256" key="5">
    <source>
        <dbReference type="ARBA" id="ARBA00022989"/>
    </source>
</evidence>
<evidence type="ECO:0000259" key="8">
    <source>
        <dbReference type="PROSITE" id="PS50928"/>
    </source>
</evidence>
<proteinExistence type="inferred from homology"/>
<name>A0A8H9FV90_9MICO</name>
<dbReference type="GO" id="GO:0005886">
    <property type="term" value="C:plasma membrane"/>
    <property type="evidence" value="ECO:0007669"/>
    <property type="project" value="UniProtKB-SubCell"/>
</dbReference>
<dbReference type="SUPFAM" id="SSF161098">
    <property type="entry name" value="MetI-like"/>
    <property type="match status" value="1"/>
</dbReference>
<feature type="transmembrane region" description="Helical" evidence="7">
    <location>
        <begin position="208"/>
        <end position="230"/>
    </location>
</feature>
<dbReference type="CDD" id="cd06261">
    <property type="entry name" value="TM_PBP2"/>
    <property type="match status" value="1"/>
</dbReference>
<dbReference type="Gene3D" id="1.10.3720.10">
    <property type="entry name" value="MetI-like"/>
    <property type="match status" value="1"/>
</dbReference>
<dbReference type="InterPro" id="IPR051393">
    <property type="entry name" value="ABC_transporter_permease"/>
</dbReference>
<keyword evidence="3" id="KW-1003">Cell membrane</keyword>
<dbReference type="Proteomes" id="UP000628079">
    <property type="component" value="Unassembled WGS sequence"/>
</dbReference>
<evidence type="ECO:0000256" key="7">
    <source>
        <dbReference type="RuleBase" id="RU363032"/>
    </source>
</evidence>
<feature type="transmembrane region" description="Helical" evidence="7">
    <location>
        <begin position="311"/>
        <end position="332"/>
    </location>
</feature>
<dbReference type="InterPro" id="IPR035906">
    <property type="entry name" value="MetI-like_sf"/>
</dbReference>
<evidence type="ECO:0000313" key="10">
    <source>
        <dbReference type="Proteomes" id="UP000628079"/>
    </source>
</evidence>
<dbReference type="PROSITE" id="PS50928">
    <property type="entry name" value="ABC_TM1"/>
    <property type="match status" value="1"/>
</dbReference>
<reference evidence="9" key="1">
    <citation type="journal article" date="2014" name="Int. J. Syst. Evol. Microbiol.">
        <title>Complete genome sequence of Corynebacterium casei LMG S-19264T (=DSM 44701T), isolated from a smear-ripened cheese.</title>
        <authorList>
            <consortium name="US DOE Joint Genome Institute (JGI-PGF)"/>
            <person name="Walter F."/>
            <person name="Albersmeier A."/>
            <person name="Kalinowski J."/>
            <person name="Ruckert C."/>
        </authorList>
    </citation>
    <scope>NUCLEOTIDE SEQUENCE</scope>
    <source>
        <strain evidence="9">CGMCC 1.10749</strain>
    </source>
</reference>
<keyword evidence="4 7" id="KW-0812">Transmembrane</keyword>
<evidence type="ECO:0000256" key="4">
    <source>
        <dbReference type="ARBA" id="ARBA00022692"/>
    </source>
</evidence>
<sequence length="338" mass="36921">MVASLLSAAPSAIPEPLLRAESTAGKFVLMFFAIAFFAAIFGLVLFLASLFKGRSGEKVQGALFAGPAILLLAVGLMYPAILTILQSLRGKSGEGSFSFDNYSAMFSQPELITVLRNTALWVILVPFLATAIGLLYAILIDRARGEAFAKALIFLPMAISMVGASIIWKFVYQYKQTERPQIGLLNQILKMFGFETRQFLLDAPVNTLMLILVMVWIQAGFAMTILSAAIKAIPDDIIEAAHLDGVYGFRMFRYITLPSIRAALVVVLTTIGIGTLKVFDIVRTMTAGQFDTSVVANEFYNQSFRYDAPGLGAAMAVLLFVLVIPIVTYNIVQMRKEA</sequence>
<evidence type="ECO:0000256" key="3">
    <source>
        <dbReference type="ARBA" id="ARBA00022475"/>
    </source>
</evidence>
<accession>A0A8H9FV90</accession>
<dbReference type="EMBL" id="BMEA01000006">
    <property type="protein sequence ID" value="GGB90752.1"/>
    <property type="molecule type" value="Genomic_DNA"/>
</dbReference>
<comment type="caution">
    <text evidence="9">The sequence shown here is derived from an EMBL/GenBank/DDBJ whole genome shotgun (WGS) entry which is preliminary data.</text>
</comment>
<dbReference type="GO" id="GO:0055085">
    <property type="term" value="P:transmembrane transport"/>
    <property type="evidence" value="ECO:0007669"/>
    <property type="project" value="InterPro"/>
</dbReference>
<evidence type="ECO:0000313" key="9">
    <source>
        <dbReference type="EMBL" id="GGB90752.1"/>
    </source>
</evidence>
<keyword evidence="5 7" id="KW-1133">Transmembrane helix</keyword>
<evidence type="ECO:0000256" key="6">
    <source>
        <dbReference type="ARBA" id="ARBA00023136"/>
    </source>
</evidence>
<dbReference type="Pfam" id="PF00528">
    <property type="entry name" value="BPD_transp_1"/>
    <property type="match status" value="1"/>
</dbReference>
<keyword evidence="2 7" id="KW-0813">Transport</keyword>
<evidence type="ECO:0000256" key="1">
    <source>
        <dbReference type="ARBA" id="ARBA00004651"/>
    </source>
</evidence>
<comment type="subcellular location">
    <subcellularLocation>
        <location evidence="1 7">Cell membrane</location>
        <topology evidence="1 7">Multi-pass membrane protein</topology>
    </subcellularLocation>
</comment>
<dbReference type="AlphaFoldDB" id="A0A8H9FV90"/>
<feature type="transmembrane region" description="Helical" evidence="7">
    <location>
        <begin position="63"/>
        <end position="85"/>
    </location>
</feature>
<protein>
    <recommendedName>
        <fullName evidence="8">ABC transmembrane type-1 domain-containing protein</fullName>
    </recommendedName>
</protein>
<reference evidence="9" key="2">
    <citation type="submission" date="2020-09" db="EMBL/GenBank/DDBJ databases">
        <authorList>
            <person name="Sun Q."/>
            <person name="Zhou Y."/>
        </authorList>
    </citation>
    <scope>NUCLEOTIDE SEQUENCE</scope>
    <source>
        <strain evidence="9">CGMCC 1.10749</strain>
    </source>
</reference>
<gene>
    <name evidence="9" type="ORF">GCM10011314_33260</name>
</gene>
<feature type="transmembrane region" description="Helical" evidence="7">
    <location>
        <begin position="30"/>
        <end position="51"/>
    </location>
</feature>
<dbReference type="PANTHER" id="PTHR30193:SF18">
    <property type="entry name" value="OSMOPROTECTIVE COMPOUNDS UPTAKE PERMEASE PROTEIN GGTC"/>
    <property type="match status" value="1"/>
</dbReference>
<feature type="domain" description="ABC transmembrane type-1" evidence="8">
    <location>
        <begin position="115"/>
        <end position="332"/>
    </location>
</feature>
<feature type="transmembrane region" description="Helical" evidence="7">
    <location>
        <begin position="151"/>
        <end position="171"/>
    </location>
</feature>
<feature type="transmembrane region" description="Helical" evidence="7">
    <location>
        <begin position="119"/>
        <end position="139"/>
    </location>
</feature>